<evidence type="ECO:0000256" key="1">
    <source>
        <dbReference type="ARBA" id="ARBA00093462"/>
    </source>
</evidence>
<dbReference type="PANTHER" id="PTHR37293">
    <property type="entry name" value="PHAGE REPLICATION PROTEIN-RELATED"/>
    <property type="match status" value="1"/>
</dbReference>
<dbReference type="InterPro" id="IPR053162">
    <property type="entry name" value="DnaD"/>
</dbReference>
<dbReference type="InterPro" id="IPR036388">
    <property type="entry name" value="WH-like_DNA-bd_sf"/>
</dbReference>
<evidence type="ECO:0000313" key="4">
    <source>
        <dbReference type="EMBL" id="AQS57590.1"/>
    </source>
</evidence>
<dbReference type="Gene3D" id="1.10.10.630">
    <property type="entry name" value="DnaD domain-like"/>
    <property type="match status" value="1"/>
</dbReference>
<proteinExistence type="inferred from homology"/>
<dbReference type="InterPro" id="IPR034829">
    <property type="entry name" value="DnaD-like_sf"/>
</dbReference>
<feature type="domain" description="DnaB/C C-terminal" evidence="2">
    <location>
        <begin position="136"/>
        <end position="207"/>
    </location>
</feature>
<dbReference type="EMBL" id="CP019699">
    <property type="protein sequence ID" value="AQS57590.1"/>
    <property type="molecule type" value="Genomic_DNA"/>
</dbReference>
<dbReference type="Pfam" id="PF21984">
    <property type="entry name" value="DnaD_N"/>
    <property type="match status" value="1"/>
</dbReference>
<reference evidence="4 5" key="1">
    <citation type="journal article" date="2015" name="Int. J. Syst. Evol. Microbiol.">
        <title>Novibacillus thermophilus gen. nov., sp. nov., a Gram-staining-negative and moderately thermophilic member of the family Thermoactinomycetaceae.</title>
        <authorList>
            <person name="Yang G."/>
            <person name="Chen J."/>
            <person name="Zhou S."/>
        </authorList>
    </citation>
    <scope>NUCLEOTIDE SEQUENCE [LARGE SCALE GENOMIC DNA]</scope>
    <source>
        <strain evidence="4 5">SG-1</strain>
    </source>
</reference>
<dbReference type="Proteomes" id="UP000188603">
    <property type="component" value="Chromosome"/>
</dbReference>
<dbReference type="KEGG" id="ntr:B0W44_14370"/>
<organism evidence="4 5">
    <name type="scientific">Novibacillus thermophilus</name>
    <dbReference type="NCBI Taxonomy" id="1471761"/>
    <lineage>
        <taxon>Bacteria</taxon>
        <taxon>Bacillati</taxon>
        <taxon>Bacillota</taxon>
        <taxon>Bacilli</taxon>
        <taxon>Bacillales</taxon>
        <taxon>Thermoactinomycetaceae</taxon>
        <taxon>Novibacillus</taxon>
    </lineage>
</organism>
<name>A0A1U9KC33_9BACL</name>
<dbReference type="NCBIfam" id="TIGR01446">
    <property type="entry name" value="DnaD_dom"/>
    <property type="match status" value="1"/>
</dbReference>
<dbReference type="InterPro" id="IPR053843">
    <property type="entry name" value="DnaD_N"/>
</dbReference>
<dbReference type="Gene3D" id="1.10.10.10">
    <property type="entry name" value="Winged helix-like DNA-binding domain superfamily/Winged helix DNA-binding domain"/>
    <property type="match status" value="1"/>
</dbReference>
<feature type="domain" description="DnaD N-terminal" evidence="3">
    <location>
        <begin position="21"/>
        <end position="118"/>
    </location>
</feature>
<gene>
    <name evidence="4" type="ORF">B0W44_14370</name>
</gene>
<dbReference type="SUPFAM" id="SSF158499">
    <property type="entry name" value="DnaD domain-like"/>
    <property type="match status" value="1"/>
</dbReference>
<dbReference type="Pfam" id="PF07261">
    <property type="entry name" value="DnaB_2"/>
    <property type="match status" value="1"/>
</dbReference>
<evidence type="ECO:0000259" key="3">
    <source>
        <dbReference type="Pfam" id="PF21984"/>
    </source>
</evidence>
<dbReference type="AlphaFoldDB" id="A0A1U9KC33"/>
<dbReference type="InterPro" id="IPR006343">
    <property type="entry name" value="DnaB/C_C"/>
</dbReference>
<dbReference type="STRING" id="1471761.B0W44_14370"/>
<evidence type="ECO:0000313" key="5">
    <source>
        <dbReference type="Proteomes" id="UP000188603"/>
    </source>
</evidence>
<dbReference type="PANTHER" id="PTHR37293:SF6">
    <property type="entry name" value="DNA REPLICATION PROTEIN DNAD"/>
    <property type="match status" value="1"/>
</dbReference>
<comment type="similarity">
    <text evidence="1">Belongs to the DnaB/DnaD family.</text>
</comment>
<keyword evidence="5" id="KW-1185">Reference proteome</keyword>
<evidence type="ECO:0000259" key="2">
    <source>
        <dbReference type="Pfam" id="PF07261"/>
    </source>
</evidence>
<protein>
    <submittedName>
        <fullName evidence="4">Uncharacterized protein</fullName>
    </submittedName>
</protein>
<accession>A0A1U9KC33</accession>
<sequence length="238" mass="28132">MNRNDWRELMVTLFQTGTVNIPYGLLKFYKQLNLSEAEAMLLMHILSFRQMEGKTFPTVHELQERMAVPAKDVVRHLRELVSKKYISIVEETDENGRLGSRYDVRPLFEKLADRYIQQMGAHVIQKEEEREAGLVTTFEQEFGRPLSPMECEILVKWLEEDRLSDELILAALKEAVFTGKLNFKYIDRILLEWKKNNVNTVEQAKQHALKFRKKGSIYQSTDKRQHTDDFPFYNWLKS</sequence>